<organism evidence="4 5">
    <name type="scientific">Phocaeicola acetigenes</name>
    <dbReference type="NCBI Taxonomy" id="3016083"/>
    <lineage>
        <taxon>Bacteria</taxon>
        <taxon>Pseudomonadati</taxon>
        <taxon>Bacteroidota</taxon>
        <taxon>Bacteroidia</taxon>
        <taxon>Bacteroidales</taxon>
        <taxon>Bacteroidaceae</taxon>
        <taxon>Phocaeicola</taxon>
    </lineage>
</organism>
<dbReference type="PROSITE" id="PS50930">
    <property type="entry name" value="HTH_LYTTR"/>
    <property type="match status" value="1"/>
</dbReference>
<comment type="caution">
    <text evidence="4">The sequence shown here is derived from an EMBL/GenBank/DDBJ whole genome shotgun (WGS) entry which is preliminary data.</text>
</comment>
<keyword evidence="4" id="KW-0238">DNA-binding</keyword>
<proteinExistence type="predicted"/>
<reference evidence="4" key="1">
    <citation type="submission" date="2022-12" db="EMBL/GenBank/DDBJ databases">
        <title>Phocaeicola acetigenes sp. nov., isolated feces from a healthy human.</title>
        <authorList>
            <person name="Do H."/>
            <person name="Ha Y.B."/>
            <person name="Kim J.-S."/>
            <person name="Suh M.K."/>
            <person name="Kim H.S."/>
            <person name="Lee J.-S."/>
        </authorList>
    </citation>
    <scope>NUCLEOTIDE SEQUENCE</scope>
    <source>
        <strain evidence="4">KGMB11183</strain>
    </source>
</reference>
<dbReference type="GO" id="GO:0003677">
    <property type="term" value="F:DNA binding"/>
    <property type="evidence" value="ECO:0007669"/>
    <property type="project" value="UniProtKB-KW"/>
</dbReference>
<dbReference type="PROSITE" id="PS50110">
    <property type="entry name" value="RESPONSE_REGULATORY"/>
    <property type="match status" value="1"/>
</dbReference>
<dbReference type="Pfam" id="PF00072">
    <property type="entry name" value="Response_reg"/>
    <property type="match status" value="1"/>
</dbReference>
<dbReference type="InterPro" id="IPR001789">
    <property type="entry name" value="Sig_transdc_resp-reg_receiver"/>
</dbReference>
<dbReference type="PANTHER" id="PTHR37299">
    <property type="entry name" value="TRANSCRIPTIONAL REGULATOR-RELATED"/>
    <property type="match status" value="1"/>
</dbReference>
<dbReference type="SMART" id="SM00850">
    <property type="entry name" value="LytTR"/>
    <property type="match status" value="1"/>
</dbReference>
<dbReference type="InterPro" id="IPR011006">
    <property type="entry name" value="CheY-like_superfamily"/>
</dbReference>
<dbReference type="InterPro" id="IPR046947">
    <property type="entry name" value="LytR-like"/>
</dbReference>
<protein>
    <submittedName>
        <fullName evidence="4">LytTR family DNA-binding domain-containing protein</fullName>
    </submittedName>
</protein>
<evidence type="ECO:0000259" key="3">
    <source>
        <dbReference type="PROSITE" id="PS50930"/>
    </source>
</evidence>
<gene>
    <name evidence="4" type="ORF">O6P32_02240</name>
</gene>
<keyword evidence="1" id="KW-0597">Phosphoprotein</keyword>
<dbReference type="InterPro" id="IPR007492">
    <property type="entry name" value="LytTR_DNA-bd_dom"/>
</dbReference>
<name>A0ABT4PER3_9BACT</name>
<feature type="domain" description="Response regulatory" evidence="2">
    <location>
        <begin position="5"/>
        <end position="116"/>
    </location>
</feature>
<keyword evidence="5" id="KW-1185">Reference proteome</keyword>
<accession>A0ABT4PER3</accession>
<dbReference type="Pfam" id="PF04397">
    <property type="entry name" value="LytTR"/>
    <property type="match status" value="1"/>
</dbReference>
<dbReference type="Gene3D" id="3.40.50.2300">
    <property type="match status" value="1"/>
</dbReference>
<evidence type="ECO:0000256" key="1">
    <source>
        <dbReference type="PROSITE-ProRule" id="PRU00169"/>
    </source>
</evidence>
<dbReference type="Gene3D" id="2.40.50.1020">
    <property type="entry name" value="LytTr DNA-binding domain"/>
    <property type="match status" value="1"/>
</dbReference>
<dbReference type="SMART" id="SM00448">
    <property type="entry name" value="REC"/>
    <property type="match status" value="1"/>
</dbReference>
<evidence type="ECO:0000313" key="5">
    <source>
        <dbReference type="Proteomes" id="UP001141933"/>
    </source>
</evidence>
<dbReference type="Proteomes" id="UP001141933">
    <property type="component" value="Unassembled WGS sequence"/>
</dbReference>
<sequence>MTTLRCAIVDDEPLALGLLESYVKKTSFLTLEGSYSSAIQAMKYLPEKPVDLLFLDIQMPELNGLDFSHMVPPTTRIVFTTAFEQYALDGYRVNALDYLLKPISYTDFMQAVNKAVQWFEMAQHNNTPAPASKEEINFIYVKSDYKLVQIELSKILYIEGLKDYIKIYLEGEARPILSLISMRAIEEKLPSSRFIRVHRSFIVQKQKIKLIDKGRIIFGKEYIPISDSYKQELQNYVNEHTI</sequence>
<dbReference type="EMBL" id="JAPZVM010000001">
    <property type="protein sequence ID" value="MCZ8371525.1"/>
    <property type="molecule type" value="Genomic_DNA"/>
</dbReference>
<feature type="modified residue" description="4-aspartylphosphate" evidence="1">
    <location>
        <position position="56"/>
    </location>
</feature>
<dbReference type="PANTHER" id="PTHR37299:SF1">
    <property type="entry name" value="STAGE 0 SPORULATION PROTEIN A HOMOLOG"/>
    <property type="match status" value="1"/>
</dbReference>
<dbReference type="SUPFAM" id="SSF52172">
    <property type="entry name" value="CheY-like"/>
    <property type="match status" value="1"/>
</dbReference>
<evidence type="ECO:0000259" key="2">
    <source>
        <dbReference type="PROSITE" id="PS50110"/>
    </source>
</evidence>
<feature type="domain" description="HTH LytTR-type" evidence="3">
    <location>
        <begin position="139"/>
        <end position="239"/>
    </location>
</feature>
<evidence type="ECO:0000313" key="4">
    <source>
        <dbReference type="EMBL" id="MCZ8371525.1"/>
    </source>
</evidence>
<dbReference type="RefSeq" id="WP_269876544.1">
    <property type="nucleotide sequence ID" value="NZ_JAPZVM010000001.1"/>
</dbReference>